<feature type="compositionally biased region" description="Polar residues" evidence="1">
    <location>
        <begin position="60"/>
        <end position="69"/>
    </location>
</feature>
<evidence type="ECO:0000313" key="2">
    <source>
        <dbReference type="EMBL" id="ODM15703.1"/>
    </source>
</evidence>
<accession>A0A1E3B429</accession>
<dbReference type="EMBL" id="JXNT01000015">
    <property type="protein sequence ID" value="ODM15703.1"/>
    <property type="molecule type" value="Genomic_DNA"/>
</dbReference>
<comment type="caution">
    <text evidence="2">The sequence shown here is derived from an EMBL/GenBank/DDBJ whole genome shotgun (WGS) entry which is preliminary data.</text>
</comment>
<evidence type="ECO:0000256" key="1">
    <source>
        <dbReference type="SAM" id="MobiDB-lite"/>
    </source>
</evidence>
<name>A0A1E3B429_ASPCR</name>
<dbReference type="VEuPathDB" id="FungiDB:SI65_08937"/>
<feature type="compositionally biased region" description="Basic and acidic residues" evidence="1">
    <location>
        <begin position="16"/>
        <end position="39"/>
    </location>
</feature>
<dbReference type="Proteomes" id="UP000094569">
    <property type="component" value="Unassembled WGS sequence"/>
</dbReference>
<organism evidence="2 3">
    <name type="scientific">Aspergillus cristatus</name>
    <name type="common">Chinese Fuzhuan brick tea-fermentation fungus</name>
    <name type="synonym">Eurotium cristatum</name>
    <dbReference type="NCBI Taxonomy" id="573508"/>
    <lineage>
        <taxon>Eukaryota</taxon>
        <taxon>Fungi</taxon>
        <taxon>Dikarya</taxon>
        <taxon>Ascomycota</taxon>
        <taxon>Pezizomycotina</taxon>
        <taxon>Eurotiomycetes</taxon>
        <taxon>Eurotiomycetidae</taxon>
        <taxon>Eurotiales</taxon>
        <taxon>Aspergillaceae</taxon>
        <taxon>Aspergillus</taxon>
        <taxon>Aspergillus subgen. Aspergillus</taxon>
    </lineage>
</organism>
<proteinExistence type="predicted"/>
<protein>
    <submittedName>
        <fullName evidence="2">Uncharacterized protein</fullName>
    </submittedName>
</protein>
<dbReference type="STRING" id="573508.A0A1E3B429"/>
<keyword evidence="3" id="KW-1185">Reference proteome</keyword>
<dbReference type="AlphaFoldDB" id="A0A1E3B429"/>
<feature type="region of interest" description="Disordered" evidence="1">
    <location>
        <begin position="1"/>
        <end position="99"/>
    </location>
</feature>
<evidence type="ECO:0000313" key="3">
    <source>
        <dbReference type="Proteomes" id="UP000094569"/>
    </source>
</evidence>
<feature type="compositionally biased region" description="Basic and acidic residues" evidence="1">
    <location>
        <begin position="71"/>
        <end position="90"/>
    </location>
</feature>
<sequence>MPIEFFLSSDVESEPQPERTRNRGRDDDGATFEEHLDRLRGRHPRRSDRNSEVVLRGYQPQANRTSSSRALYDRRHPTSRSREEKKESGHEPPVGGYQLVLSPQNAKDCTVHFEMDIEDDLEVQLEEFSWLKRLGRFGAAREMFQRELAERTAYSLPVLIEHADMQYDQGDYRGFSDLVLGYRRRLAKRDFNAIEQLLFELNEALAETLLGEDPEIRHRSYLGEARALFNVESNIDSIEVQILNRLLRIWALRKGEQRKRRNIRRVVKSTYRPVSKALIAQERFWELKDLIAEITNVDIDDA</sequence>
<dbReference type="OrthoDB" id="4838614at2759"/>
<reference evidence="2 3" key="1">
    <citation type="journal article" date="2016" name="BMC Genomics">
        <title>Comparative genomic and transcriptomic analyses of the Fuzhuan brick tea-fermentation fungus Aspergillus cristatus.</title>
        <authorList>
            <person name="Ge Y."/>
            <person name="Wang Y."/>
            <person name="Liu Y."/>
            <person name="Tan Y."/>
            <person name="Ren X."/>
            <person name="Zhang X."/>
            <person name="Hyde K.D."/>
            <person name="Liu Y."/>
            <person name="Liu Z."/>
        </authorList>
    </citation>
    <scope>NUCLEOTIDE SEQUENCE [LARGE SCALE GENOMIC DNA]</scope>
    <source>
        <strain evidence="2 3">GZAAS20.1005</strain>
    </source>
</reference>
<gene>
    <name evidence="2" type="ORF">SI65_08937</name>
</gene>